<dbReference type="InterPro" id="IPR036259">
    <property type="entry name" value="MFS_trans_sf"/>
</dbReference>
<keyword evidence="5" id="KW-0694">RNA-binding</keyword>
<feature type="transmembrane region" description="Helical" evidence="7">
    <location>
        <begin position="290"/>
        <end position="311"/>
    </location>
</feature>
<evidence type="ECO:0000256" key="4">
    <source>
        <dbReference type="ARBA" id="ARBA00023136"/>
    </source>
</evidence>
<dbReference type="InterPro" id="IPR020846">
    <property type="entry name" value="MFS_dom"/>
</dbReference>
<gene>
    <name evidence="10" type="ORF">PISL3812_07744</name>
</gene>
<feature type="transmembrane region" description="Helical" evidence="7">
    <location>
        <begin position="460"/>
        <end position="482"/>
    </location>
</feature>
<feature type="region of interest" description="Disordered" evidence="6">
    <location>
        <begin position="854"/>
        <end position="905"/>
    </location>
</feature>
<feature type="domain" description="RRM" evidence="8">
    <location>
        <begin position="774"/>
        <end position="852"/>
    </location>
</feature>
<dbReference type="InterPro" id="IPR011701">
    <property type="entry name" value="MFS"/>
</dbReference>
<keyword evidence="4 7" id="KW-0472">Membrane</keyword>
<feature type="transmembrane region" description="Helical" evidence="7">
    <location>
        <begin position="365"/>
        <end position="386"/>
    </location>
</feature>
<organism evidence="10 11">
    <name type="scientific">Talaromyces islandicus</name>
    <name type="common">Penicillium islandicum</name>
    <dbReference type="NCBI Taxonomy" id="28573"/>
    <lineage>
        <taxon>Eukaryota</taxon>
        <taxon>Fungi</taxon>
        <taxon>Dikarya</taxon>
        <taxon>Ascomycota</taxon>
        <taxon>Pezizomycotina</taxon>
        <taxon>Eurotiomycetes</taxon>
        <taxon>Eurotiomycetidae</taxon>
        <taxon>Eurotiales</taxon>
        <taxon>Trichocomaceae</taxon>
        <taxon>Talaromyces</taxon>
        <taxon>Talaromyces sect. Islandici</taxon>
    </lineage>
</organism>
<feature type="compositionally biased region" description="Polar residues" evidence="6">
    <location>
        <begin position="608"/>
        <end position="631"/>
    </location>
</feature>
<evidence type="ECO:0000256" key="3">
    <source>
        <dbReference type="ARBA" id="ARBA00022989"/>
    </source>
</evidence>
<dbReference type="EMBL" id="CVMT01000008">
    <property type="protein sequence ID" value="CRG90699.1"/>
    <property type="molecule type" value="Genomic_DNA"/>
</dbReference>
<evidence type="ECO:0000256" key="1">
    <source>
        <dbReference type="ARBA" id="ARBA00004141"/>
    </source>
</evidence>
<dbReference type="InterPro" id="IPR035979">
    <property type="entry name" value="RBD_domain_sf"/>
</dbReference>
<dbReference type="AlphaFoldDB" id="A0A0U1M531"/>
<dbReference type="Pfam" id="PF07690">
    <property type="entry name" value="MFS_1"/>
    <property type="match status" value="1"/>
</dbReference>
<feature type="compositionally biased region" description="Low complexity" evidence="6">
    <location>
        <begin position="634"/>
        <end position="649"/>
    </location>
</feature>
<feature type="compositionally biased region" description="Pro residues" evidence="6">
    <location>
        <begin position="538"/>
        <end position="550"/>
    </location>
</feature>
<feature type="compositionally biased region" description="Low complexity" evidence="6">
    <location>
        <begin position="551"/>
        <end position="571"/>
    </location>
</feature>
<feature type="transmembrane region" description="Helical" evidence="7">
    <location>
        <begin position="176"/>
        <end position="194"/>
    </location>
</feature>
<keyword evidence="2 7" id="KW-0812">Transmembrane</keyword>
<feature type="region of interest" description="Disordered" evidence="6">
    <location>
        <begin position="538"/>
        <end position="592"/>
    </location>
</feature>
<evidence type="ECO:0000259" key="8">
    <source>
        <dbReference type="PROSITE" id="PS50102"/>
    </source>
</evidence>
<proteinExistence type="predicted"/>
<evidence type="ECO:0000256" key="2">
    <source>
        <dbReference type="ARBA" id="ARBA00022692"/>
    </source>
</evidence>
<evidence type="ECO:0000256" key="5">
    <source>
        <dbReference type="PROSITE-ProRule" id="PRU00176"/>
    </source>
</evidence>
<feature type="compositionally biased region" description="Polar residues" evidence="6">
    <location>
        <begin position="728"/>
        <end position="739"/>
    </location>
</feature>
<reference evidence="10 11" key="1">
    <citation type="submission" date="2015-04" db="EMBL/GenBank/DDBJ databases">
        <authorList>
            <person name="Syromyatnikov M.Y."/>
            <person name="Popov V.N."/>
        </authorList>
    </citation>
    <scope>NUCLEOTIDE SEQUENCE [LARGE SCALE GENOMIC DNA]</scope>
    <source>
        <strain evidence="10">WF-38-12</strain>
    </source>
</reference>
<feature type="compositionally biased region" description="Low complexity" evidence="6">
    <location>
        <begin position="711"/>
        <end position="724"/>
    </location>
</feature>
<sequence length="905" mass="98181">MASKTDKDGRMFEQVEDVELKSIVHNPRANLVPRPSEDEGDPLNWPMKLKVLILIQVCWLAFLGTWNTAAINPGYSALAEDLGVSEIKASYQTTIAVAVNGVGPFIWIPLANVFGRRFVYLLTTFIGFVTALGCGFVHSFGALVGIRAINGLFPVSMALGPATVTDLFFYHQRGRALGLFTVMLTSGSHVAALFGGPVVKFLGWRWVFWITAAMNFVTLVILVVGLPETMYYEPRTYSDTNILPPSLTGAKYRQLLRPWTTFPGVHLKAKHVVLPAFRIALYPSVLFPSLYYASQYCFAAIFPAVTYSIILKKRFGWNSFQSGLAYGGTMTIGSLAGELLAGRIIDNILRRESKRLGVSNPPPEVRFKGLWTGAILVPAGLLIFGFSMQYKTHWVGPLAGMFLGIFGIQIVATVCYTYSIDSYRVEGSEVAQFYNFCRQSTSCTIAFYAVRLCESIGYQFAFLMFALVGSVLAFAPVLWLMWKGEHIREKMGVERFARQGSLKVRPYYQVLAYIFRASVTHWRNESFIMSLPPPPGLKQPASLPPRPPPSSQQSSSFKPAYSSAPSYSSPSTTFGSTASHGPKPAASRPPSTGYSAFTAFAPRAVASSNQPYRTSSSVVSATSQPATSYEGSASGYPSSYQQQSYQGGPSYYGENNYGTSSVPHIANPFPLPGQERKGYGRDSGMDPETEAQIAQWQSAYVSREVDPALQAKAPGRPGAATAGPNSGPPSYNASASSTPTPVPGNESGSKTVFRSGGGQSWTDSTLLEWDPAHFRLFVGNLAGEVTDDSLKKAFAKYTSIQKARVIRDKRTEKSKGYGFVSFSDGDDYFKAAREMQGKYIGSHPVLLRRAMTEVRPASADARNKKGKKGGNGGKGGGYSGAGGGKPKGDGVKKQGYTKGGLKILG</sequence>
<feature type="transmembrane region" description="Helical" evidence="7">
    <location>
        <begin position="323"/>
        <end position="345"/>
    </location>
</feature>
<comment type="subcellular location">
    <subcellularLocation>
        <location evidence="1">Membrane</location>
        <topology evidence="1">Multi-pass membrane protein</topology>
    </subcellularLocation>
</comment>
<feature type="compositionally biased region" description="Gly residues" evidence="6">
    <location>
        <begin position="869"/>
        <end position="885"/>
    </location>
</feature>
<dbReference type="PROSITE" id="PS50102">
    <property type="entry name" value="RRM"/>
    <property type="match status" value="1"/>
</dbReference>
<evidence type="ECO:0000259" key="9">
    <source>
        <dbReference type="PROSITE" id="PS50850"/>
    </source>
</evidence>
<feature type="region of interest" description="Disordered" evidence="6">
    <location>
        <begin position="608"/>
        <end position="649"/>
    </location>
</feature>
<dbReference type="PROSITE" id="PS50850">
    <property type="entry name" value="MFS"/>
    <property type="match status" value="1"/>
</dbReference>
<dbReference type="GO" id="GO:0003723">
    <property type="term" value="F:RNA binding"/>
    <property type="evidence" value="ECO:0007669"/>
    <property type="project" value="UniProtKB-UniRule"/>
</dbReference>
<dbReference type="PANTHER" id="PTHR23502">
    <property type="entry name" value="MAJOR FACILITATOR SUPERFAMILY"/>
    <property type="match status" value="1"/>
</dbReference>
<feature type="transmembrane region" description="Helical" evidence="7">
    <location>
        <begin position="206"/>
        <end position="226"/>
    </location>
</feature>
<dbReference type="SMART" id="SM00360">
    <property type="entry name" value="RRM"/>
    <property type="match status" value="1"/>
</dbReference>
<dbReference type="OrthoDB" id="2585655at2759"/>
<feature type="transmembrane region" description="Helical" evidence="7">
    <location>
        <begin position="398"/>
        <end position="419"/>
    </location>
</feature>
<evidence type="ECO:0000313" key="11">
    <source>
        <dbReference type="Proteomes" id="UP000054383"/>
    </source>
</evidence>
<evidence type="ECO:0000256" key="7">
    <source>
        <dbReference type="SAM" id="Phobius"/>
    </source>
</evidence>
<dbReference type="GO" id="GO:0005886">
    <property type="term" value="C:plasma membrane"/>
    <property type="evidence" value="ECO:0007669"/>
    <property type="project" value="TreeGrafter"/>
</dbReference>
<feature type="transmembrane region" description="Helical" evidence="7">
    <location>
        <begin position="118"/>
        <end position="149"/>
    </location>
</feature>
<dbReference type="Pfam" id="PF00076">
    <property type="entry name" value="RRM_1"/>
    <property type="match status" value="1"/>
</dbReference>
<feature type="region of interest" description="Disordered" evidence="6">
    <location>
        <begin position="670"/>
        <end position="690"/>
    </location>
</feature>
<dbReference type="InterPro" id="IPR000504">
    <property type="entry name" value="RRM_dom"/>
</dbReference>
<dbReference type="Gene3D" id="1.20.1250.20">
    <property type="entry name" value="MFS general substrate transporter like domains"/>
    <property type="match status" value="1"/>
</dbReference>
<feature type="transmembrane region" description="Helical" evidence="7">
    <location>
        <begin position="89"/>
        <end position="111"/>
    </location>
</feature>
<feature type="compositionally biased region" description="Basic and acidic residues" evidence="6">
    <location>
        <begin position="674"/>
        <end position="684"/>
    </location>
</feature>
<dbReference type="GO" id="GO:0022857">
    <property type="term" value="F:transmembrane transporter activity"/>
    <property type="evidence" value="ECO:0007669"/>
    <property type="project" value="InterPro"/>
</dbReference>
<dbReference type="Gene3D" id="3.30.70.330">
    <property type="match status" value="1"/>
</dbReference>
<accession>A0A0U1M531</accession>
<dbReference type="InterPro" id="IPR034215">
    <property type="entry name" value="RBM42_RRM"/>
</dbReference>
<dbReference type="InterPro" id="IPR012677">
    <property type="entry name" value="Nucleotide-bd_a/b_plait_sf"/>
</dbReference>
<keyword evidence="11" id="KW-1185">Reference proteome</keyword>
<dbReference type="OMA" id="IWIPLAN"/>
<protein>
    <submittedName>
        <fullName evidence="10">Putative transporter C794,04c</fullName>
    </submittedName>
</protein>
<dbReference type="Proteomes" id="UP000054383">
    <property type="component" value="Unassembled WGS sequence"/>
</dbReference>
<dbReference type="PANTHER" id="PTHR23502:SF181">
    <property type="entry name" value="MAJOR FACILITATOR SUPERFAMILY (MFS) PROFILE DOMAIN-CONTAINING PROTEIN"/>
    <property type="match status" value="1"/>
</dbReference>
<evidence type="ECO:0000256" key="6">
    <source>
        <dbReference type="SAM" id="MobiDB-lite"/>
    </source>
</evidence>
<dbReference type="SUPFAM" id="SSF54928">
    <property type="entry name" value="RNA-binding domain, RBD"/>
    <property type="match status" value="1"/>
</dbReference>
<dbReference type="STRING" id="28573.A0A0U1M531"/>
<evidence type="ECO:0000313" key="10">
    <source>
        <dbReference type="EMBL" id="CRG90699.1"/>
    </source>
</evidence>
<dbReference type="CDD" id="cd12383">
    <property type="entry name" value="RRM_RBM42"/>
    <property type="match status" value="1"/>
</dbReference>
<feature type="region of interest" description="Disordered" evidence="6">
    <location>
        <begin position="711"/>
        <end position="757"/>
    </location>
</feature>
<name>A0A0U1M531_TALIS</name>
<feature type="transmembrane region" description="Helical" evidence="7">
    <location>
        <begin position="51"/>
        <end position="69"/>
    </location>
</feature>
<feature type="domain" description="Major facilitator superfamily (MFS) profile" evidence="9">
    <location>
        <begin position="53"/>
        <end position="487"/>
    </location>
</feature>
<keyword evidence="3 7" id="KW-1133">Transmembrane helix</keyword>
<dbReference type="SUPFAM" id="SSF103473">
    <property type="entry name" value="MFS general substrate transporter"/>
    <property type="match status" value="1"/>
</dbReference>